<dbReference type="InterPro" id="IPR015917">
    <property type="entry name" value="Pept_C14A"/>
</dbReference>
<evidence type="ECO:0000313" key="6">
    <source>
        <dbReference type="EMBL" id="CEK92881.1"/>
    </source>
</evidence>
<dbReference type="PROSITE" id="PS50208">
    <property type="entry name" value="CASPASE_P20"/>
    <property type="match status" value="1"/>
</dbReference>
<dbReference type="GO" id="GO:0004197">
    <property type="term" value="F:cysteine-type endopeptidase activity"/>
    <property type="evidence" value="ECO:0007669"/>
    <property type="project" value="InterPro"/>
</dbReference>
<dbReference type="PROSITE" id="PS50207">
    <property type="entry name" value="CASPASE_P10"/>
    <property type="match status" value="1"/>
</dbReference>
<dbReference type="AlphaFoldDB" id="A0A0B7BKL1"/>
<evidence type="ECO:0000256" key="2">
    <source>
        <dbReference type="RuleBase" id="RU003971"/>
    </source>
</evidence>
<feature type="domain" description="Caspase family p20" evidence="4">
    <location>
        <begin position="44"/>
        <end position="173"/>
    </location>
</feature>
<dbReference type="InterPro" id="IPR002138">
    <property type="entry name" value="Pept_C14_p10"/>
</dbReference>
<dbReference type="InterPro" id="IPR033139">
    <property type="entry name" value="Caspase_cys_AS"/>
</dbReference>
<organism evidence="6">
    <name type="scientific">Arion vulgaris</name>
    <dbReference type="NCBI Taxonomy" id="1028688"/>
    <lineage>
        <taxon>Eukaryota</taxon>
        <taxon>Metazoa</taxon>
        <taxon>Spiralia</taxon>
        <taxon>Lophotrochozoa</taxon>
        <taxon>Mollusca</taxon>
        <taxon>Gastropoda</taxon>
        <taxon>Heterobranchia</taxon>
        <taxon>Euthyneura</taxon>
        <taxon>Panpulmonata</taxon>
        <taxon>Eupulmonata</taxon>
        <taxon>Stylommatophora</taxon>
        <taxon>Helicina</taxon>
        <taxon>Arionoidea</taxon>
        <taxon>Arionidae</taxon>
        <taxon>Arion</taxon>
    </lineage>
</organism>
<gene>
    <name evidence="6" type="primary">ORF190769</name>
    <name evidence="5" type="synonym">ORF190747</name>
</gene>
<dbReference type="InterPro" id="IPR011600">
    <property type="entry name" value="Pept_C14_caspase"/>
</dbReference>
<accession>A0A0B7BKL1</accession>
<evidence type="ECO:0000313" key="5">
    <source>
        <dbReference type="EMBL" id="CEK92877.1"/>
    </source>
</evidence>
<dbReference type="EMBL" id="HACG01046012">
    <property type="protein sequence ID" value="CEK92877.1"/>
    <property type="molecule type" value="Transcribed_RNA"/>
</dbReference>
<evidence type="ECO:0000259" key="3">
    <source>
        <dbReference type="PROSITE" id="PS50207"/>
    </source>
</evidence>
<dbReference type="SMART" id="SM00115">
    <property type="entry name" value="CASc"/>
    <property type="match status" value="1"/>
</dbReference>
<dbReference type="GO" id="GO:0043525">
    <property type="term" value="P:positive regulation of neuron apoptotic process"/>
    <property type="evidence" value="ECO:0007669"/>
    <property type="project" value="TreeGrafter"/>
</dbReference>
<dbReference type="PANTHER" id="PTHR10454">
    <property type="entry name" value="CASPASE"/>
    <property type="match status" value="1"/>
</dbReference>
<dbReference type="PROSITE" id="PS01122">
    <property type="entry name" value="CASPASE_CYS"/>
    <property type="match status" value="1"/>
</dbReference>
<feature type="domain" description="Caspase family p10" evidence="3">
    <location>
        <begin position="261"/>
        <end position="354"/>
    </location>
</feature>
<evidence type="ECO:0000259" key="4">
    <source>
        <dbReference type="PROSITE" id="PS50208"/>
    </source>
</evidence>
<dbReference type="GO" id="GO:0006508">
    <property type="term" value="P:proteolysis"/>
    <property type="evidence" value="ECO:0007669"/>
    <property type="project" value="InterPro"/>
</dbReference>
<dbReference type="SUPFAM" id="SSF52129">
    <property type="entry name" value="Caspase-like"/>
    <property type="match status" value="1"/>
</dbReference>
<sequence length="354" mass="40020">MDDSESDGCNSLPEESRYCQETTVCEETCYGTDVEYSYRFSYPRRGVAVIICNDRDHEGHRREGSEIDLKCYYNAFSHLGFDVLVLYNEKRAQLLESLKRVSNEDHSDCDCFVLAVSSHGDKNQYNGVQEDVIFTIDHPVKSKEIMTMFADKSCPSLAGKPKLFFIQACRGYDTDSGVDVYSTKASKKQDLPSSCLGNMDTIDAVRVIHFNNHAAMSIHHNKQQLIPNHTSSKNTANSSLLYETTGGRKVLQEQGVFMKPVIHPAPCYKDFLVMYSTPPGYYSFRRPDSGSWFVRCLSDVLLNSDGNTNLMRELTRVTGMVADRYISASSEPLLHDKKQTPVIYSMLSKDIYLS</sequence>
<dbReference type="PANTHER" id="PTHR10454:SF199">
    <property type="entry name" value="CASPASE FAMILY P20 DOMAIN-CONTAINING PROTEIN"/>
    <property type="match status" value="1"/>
</dbReference>
<dbReference type="Gene3D" id="3.40.50.1460">
    <property type="match status" value="1"/>
</dbReference>
<evidence type="ECO:0000256" key="1">
    <source>
        <dbReference type="ARBA" id="ARBA00010134"/>
    </source>
</evidence>
<dbReference type="InterPro" id="IPR002398">
    <property type="entry name" value="Pept_C14"/>
</dbReference>
<dbReference type="GO" id="GO:0005737">
    <property type="term" value="C:cytoplasm"/>
    <property type="evidence" value="ECO:0007669"/>
    <property type="project" value="TreeGrafter"/>
</dbReference>
<dbReference type="PRINTS" id="PR00376">
    <property type="entry name" value="IL1BCENZYME"/>
</dbReference>
<protein>
    <recommendedName>
        <fullName evidence="7">Caspase family p20 domain-containing protein</fullName>
    </recommendedName>
</protein>
<dbReference type="InterPro" id="IPR029030">
    <property type="entry name" value="Caspase-like_dom_sf"/>
</dbReference>
<name>A0A0B7BKL1_9EUPU</name>
<evidence type="ECO:0008006" key="7">
    <source>
        <dbReference type="Google" id="ProtNLM"/>
    </source>
</evidence>
<dbReference type="InterPro" id="IPR001309">
    <property type="entry name" value="Pept_C14_p20"/>
</dbReference>
<dbReference type="EMBL" id="HACG01046016">
    <property type="protein sequence ID" value="CEK92881.1"/>
    <property type="molecule type" value="Transcribed_RNA"/>
</dbReference>
<comment type="similarity">
    <text evidence="1 2">Belongs to the peptidase C14A family.</text>
</comment>
<dbReference type="GO" id="GO:0006915">
    <property type="term" value="P:apoptotic process"/>
    <property type="evidence" value="ECO:0007669"/>
    <property type="project" value="TreeGrafter"/>
</dbReference>
<dbReference type="Pfam" id="PF00656">
    <property type="entry name" value="Peptidase_C14"/>
    <property type="match status" value="1"/>
</dbReference>
<proteinExistence type="inferred from homology"/>
<reference evidence="6" key="1">
    <citation type="submission" date="2014-12" db="EMBL/GenBank/DDBJ databases">
        <title>Insight into the proteome of Arion vulgaris.</title>
        <authorList>
            <person name="Aradska J."/>
            <person name="Bulat T."/>
            <person name="Smidak R."/>
            <person name="Sarate P."/>
            <person name="Gangsoo J."/>
            <person name="Sialana F."/>
            <person name="Bilban M."/>
            <person name="Lubec G."/>
        </authorList>
    </citation>
    <scope>NUCLEOTIDE SEQUENCE</scope>
    <source>
        <tissue evidence="6">Skin</tissue>
    </source>
</reference>